<dbReference type="Pfam" id="PF00248">
    <property type="entry name" value="Aldo_ket_red"/>
    <property type="match status" value="1"/>
</dbReference>
<dbReference type="SUPFAM" id="SSF51430">
    <property type="entry name" value="NAD(P)-linked oxidoreductase"/>
    <property type="match status" value="1"/>
</dbReference>
<sequence length="351" mass="39017">MPDLKYKKLGTTGLDISPLALGCMSFGEPDRGYPQWTLPEEDSQKIIRTAVDAGINFFDTANSYSHGRSEEIIGKTLREMKHRDNAVIATKALHPMRPGPNGGGLSRKAIFTEIDNSLRRLNTDYIDLYQIHRLDHSTPIEETLEALNDIVKAGKARYLGASSMHAWQFAKALHLQEKNGWTRFVSMQDHYNLLNREEEREMIPLCMDEGIGIIVWSPLARGRLARDWQDTSTHRSAADPFTDQLYSKQNAESDKEIIRVIGQIAKDRCVSRAQVALAWLLHQPVVSAPIIGSSSAAQISDAVGALDIELSTQELTELTAPYTPRAASQGGLTEVERHQIITDLGIVSNST</sequence>
<gene>
    <name evidence="3" type="ORF">R3Q16_33255</name>
</gene>
<evidence type="ECO:0000313" key="3">
    <source>
        <dbReference type="EMBL" id="MDV6271477.1"/>
    </source>
</evidence>
<dbReference type="InterPro" id="IPR050523">
    <property type="entry name" value="AKR_Detox_Biosynth"/>
</dbReference>
<keyword evidence="1 3" id="KW-0560">Oxidoreductase</keyword>
<comment type="caution">
    <text evidence="3">The sequence shown here is derived from an EMBL/GenBank/DDBJ whole genome shotgun (WGS) entry which is preliminary data.</text>
</comment>
<accession>A0ABU4C4P4</accession>
<feature type="domain" description="NADP-dependent oxidoreductase" evidence="2">
    <location>
        <begin position="18"/>
        <end position="319"/>
    </location>
</feature>
<dbReference type="Gene3D" id="3.20.20.100">
    <property type="entry name" value="NADP-dependent oxidoreductase domain"/>
    <property type="match status" value="1"/>
</dbReference>
<reference evidence="3 4" key="1">
    <citation type="submission" date="2023-10" db="EMBL/GenBank/DDBJ databases">
        <title>Development of a sustainable strategy for remediation of hydrocarbon-contaminated territories based on the waste exchange concept.</title>
        <authorList>
            <person name="Krivoruchko A."/>
        </authorList>
    </citation>
    <scope>NUCLEOTIDE SEQUENCE [LARGE SCALE GENOMIC DNA]</scope>
    <source>
        <strain evidence="3 4">IEGM 1203</strain>
    </source>
</reference>
<dbReference type="EMBL" id="JAWLKB010000049">
    <property type="protein sequence ID" value="MDV6271477.1"/>
    <property type="molecule type" value="Genomic_DNA"/>
</dbReference>
<evidence type="ECO:0000259" key="2">
    <source>
        <dbReference type="Pfam" id="PF00248"/>
    </source>
</evidence>
<dbReference type="GO" id="GO:0016491">
    <property type="term" value="F:oxidoreductase activity"/>
    <property type="evidence" value="ECO:0007669"/>
    <property type="project" value="UniProtKB-KW"/>
</dbReference>
<dbReference type="PANTHER" id="PTHR43364">
    <property type="entry name" value="NADH-SPECIFIC METHYLGLYOXAL REDUCTASE-RELATED"/>
    <property type="match status" value="1"/>
</dbReference>
<dbReference type="InterPro" id="IPR023210">
    <property type="entry name" value="NADP_OxRdtase_dom"/>
</dbReference>
<organism evidence="3 4">
    <name type="scientific">Rhodococcus globerulus</name>
    <dbReference type="NCBI Taxonomy" id="33008"/>
    <lineage>
        <taxon>Bacteria</taxon>
        <taxon>Bacillati</taxon>
        <taxon>Actinomycetota</taxon>
        <taxon>Actinomycetes</taxon>
        <taxon>Mycobacteriales</taxon>
        <taxon>Nocardiaceae</taxon>
        <taxon>Rhodococcus</taxon>
    </lineage>
</organism>
<evidence type="ECO:0000256" key="1">
    <source>
        <dbReference type="ARBA" id="ARBA00023002"/>
    </source>
</evidence>
<dbReference type="Proteomes" id="UP001185927">
    <property type="component" value="Unassembled WGS sequence"/>
</dbReference>
<proteinExistence type="predicted"/>
<protein>
    <submittedName>
        <fullName evidence="3">Aldo/keto reductase</fullName>
        <ecNumber evidence="3">1.1.1.-</ecNumber>
    </submittedName>
</protein>
<dbReference type="RefSeq" id="WP_317545951.1">
    <property type="nucleotide sequence ID" value="NZ_JAWLKB010000049.1"/>
</dbReference>
<dbReference type="PANTHER" id="PTHR43364:SF4">
    <property type="entry name" value="NAD(P)-LINKED OXIDOREDUCTASE SUPERFAMILY PROTEIN"/>
    <property type="match status" value="1"/>
</dbReference>
<dbReference type="InterPro" id="IPR036812">
    <property type="entry name" value="NAD(P)_OxRdtase_dom_sf"/>
</dbReference>
<dbReference type="InterPro" id="IPR020471">
    <property type="entry name" value="AKR"/>
</dbReference>
<name>A0ABU4C4P4_RHOGO</name>
<keyword evidence="4" id="KW-1185">Reference proteome</keyword>
<evidence type="ECO:0000313" key="4">
    <source>
        <dbReference type="Proteomes" id="UP001185927"/>
    </source>
</evidence>
<dbReference type="EC" id="1.1.1.-" evidence="3"/>
<dbReference type="CDD" id="cd19079">
    <property type="entry name" value="AKR_EcYajO-like"/>
    <property type="match status" value="1"/>
</dbReference>
<dbReference type="PRINTS" id="PR00069">
    <property type="entry name" value="ALDKETRDTASE"/>
</dbReference>